<dbReference type="Proteomes" id="UP000702954">
    <property type="component" value="Unassembled WGS sequence"/>
</dbReference>
<reference evidence="1 2" key="1">
    <citation type="journal article" date="2018" name="Int. J. Syst. Evol. Microbiol.">
        <title>Draft Genome Sequence of Faecalimonas umbilicata JCM 30896T, an Acetate-Producing Bacterium Isolated from Human Feces.</title>
        <authorList>
            <person name="Sakamoto M."/>
            <person name="Ikeyama N."/>
            <person name="Yuki M."/>
            <person name="Ohkuma M."/>
        </authorList>
    </citation>
    <scope>NUCLEOTIDE SEQUENCE [LARGE SCALE GENOMIC DNA]</scope>
    <source>
        <strain evidence="1 2">EGH7</strain>
    </source>
</reference>
<evidence type="ECO:0000313" key="1">
    <source>
        <dbReference type="EMBL" id="GBU05609.1"/>
    </source>
</evidence>
<keyword evidence="2" id="KW-1185">Reference proteome</keyword>
<protein>
    <submittedName>
        <fullName evidence="1">Uncharacterized protein</fullName>
    </submittedName>
</protein>
<proteinExistence type="predicted"/>
<organism evidence="1 2">
    <name type="scientific">Faecalimonas umbilicata</name>
    <dbReference type="NCBI Taxonomy" id="1912855"/>
    <lineage>
        <taxon>Bacteria</taxon>
        <taxon>Bacillati</taxon>
        <taxon>Bacillota</taxon>
        <taxon>Clostridia</taxon>
        <taxon>Lachnospirales</taxon>
        <taxon>Lachnospiraceae</taxon>
        <taxon>Faecalimonas</taxon>
    </lineage>
</organism>
<gene>
    <name evidence="1" type="ORF">FAEUMB_21500</name>
</gene>
<name>A0ABQ0QYX1_9FIRM</name>
<dbReference type="EMBL" id="BHEO01000008">
    <property type="protein sequence ID" value="GBU05609.1"/>
    <property type="molecule type" value="Genomic_DNA"/>
</dbReference>
<evidence type="ECO:0000313" key="2">
    <source>
        <dbReference type="Proteomes" id="UP000702954"/>
    </source>
</evidence>
<comment type="caution">
    <text evidence="1">The sequence shown here is derived from an EMBL/GenBank/DDBJ whole genome shotgun (WGS) entry which is preliminary data.</text>
</comment>
<accession>A0ABQ0QYX1</accession>
<sequence length="68" mass="8180">MQQENLKKRNEIKKAKQTVIGKQMCTRGKHTSFYRKKSNVKMKKFVEKNEKALVFTYKMQNVRGKTRK</sequence>